<feature type="non-terminal residue" evidence="2">
    <location>
        <position position="64"/>
    </location>
</feature>
<evidence type="ECO:0000313" key="2">
    <source>
        <dbReference type="EMBL" id="TQF10887.1"/>
    </source>
</evidence>
<accession>A0A540WPT6</accession>
<dbReference type="AlphaFoldDB" id="A0A540WPT6"/>
<feature type="region of interest" description="Disordered" evidence="1">
    <location>
        <begin position="41"/>
        <end position="64"/>
    </location>
</feature>
<organism evidence="2 3">
    <name type="scientific">Myxococcus llanfairpwllgwyngyllgogerychwyrndrobwllllantysiliogogogochensis</name>
    <dbReference type="NCBI Taxonomy" id="2590453"/>
    <lineage>
        <taxon>Bacteria</taxon>
        <taxon>Pseudomonadati</taxon>
        <taxon>Myxococcota</taxon>
        <taxon>Myxococcia</taxon>
        <taxon>Myxococcales</taxon>
        <taxon>Cystobacterineae</taxon>
        <taxon>Myxococcaceae</taxon>
        <taxon>Myxococcus</taxon>
    </lineage>
</organism>
<sequence length="64" mass="6570">MPRLSLAGLPLRHPVLSRKSLLPLLAVVLWSLVPGSVQAQVNGGAPSAAPVPSTPAPASERPQD</sequence>
<evidence type="ECO:0000256" key="1">
    <source>
        <dbReference type="SAM" id="MobiDB-lite"/>
    </source>
</evidence>
<comment type="caution">
    <text evidence="2">The sequence shown here is derived from an EMBL/GenBank/DDBJ whole genome shotgun (WGS) entry which is preliminary data.</text>
</comment>
<reference evidence="2 3" key="1">
    <citation type="submission" date="2019-06" db="EMBL/GenBank/DDBJ databases">
        <authorList>
            <person name="Livingstone P."/>
            <person name="Whitworth D."/>
        </authorList>
    </citation>
    <scope>NUCLEOTIDE SEQUENCE [LARGE SCALE GENOMIC DNA]</scope>
    <source>
        <strain evidence="2 3">AM401</strain>
    </source>
</reference>
<keyword evidence="3" id="KW-1185">Reference proteome</keyword>
<name>A0A540WPT6_9BACT</name>
<feature type="compositionally biased region" description="Low complexity" evidence="1">
    <location>
        <begin position="45"/>
        <end position="64"/>
    </location>
</feature>
<proteinExistence type="predicted"/>
<dbReference type="Proteomes" id="UP000315369">
    <property type="component" value="Unassembled WGS sequence"/>
</dbReference>
<evidence type="ECO:0000313" key="3">
    <source>
        <dbReference type="Proteomes" id="UP000315369"/>
    </source>
</evidence>
<dbReference type="EMBL" id="VIFM01000222">
    <property type="protein sequence ID" value="TQF10887.1"/>
    <property type="molecule type" value="Genomic_DNA"/>
</dbReference>
<protein>
    <submittedName>
        <fullName evidence="2">Uncharacterized protein</fullName>
    </submittedName>
</protein>
<gene>
    <name evidence="2" type="ORF">FJV41_37065</name>
</gene>